<protein>
    <recommendedName>
        <fullName evidence="2">Ketoreductase (KR) domain-containing protein</fullName>
    </recommendedName>
</protein>
<accession>A0A7J9D998</accession>
<dbReference type="SUPFAM" id="SSF51735">
    <property type="entry name" value="NAD(P)-binding Rossmann-fold domains"/>
    <property type="match status" value="1"/>
</dbReference>
<evidence type="ECO:0000313" key="3">
    <source>
        <dbReference type="EMBL" id="MBA0757299.1"/>
    </source>
</evidence>
<dbReference type="EMBL" id="JABEZW010000001">
    <property type="protein sequence ID" value="MBA0757299.1"/>
    <property type="molecule type" value="Genomic_DNA"/>
</dbReference>
<reference evidence="3 4" key="1">
    <citation type="journal article" date="2019" name="Genome Biol. Evol.">
        <title>Insights into the evolution of the New World diploid cottons (Gossypium, subgenus Houzingenia) based on genome sequencing.</title>
        <authorList>
            <person name="Grover C.E."/>
            <person name="Arick M.A. 2nd"/>
            <person name="Thrash A."/>
            <person name="Conover J.L."/>
            <person name="Sanders W.S."/>
            <person name="Peterson D.G."/>
            <person name="Frelichowski J.E."/>
            <person name="Scheffler J.A."/>
            <person name="Scheffler B.E."/>
            <person name="Wendel J.F."/>
        </authorList>
    </citation>
    <scope>NUCLEOTIDE SEQUENCE [LARGE SCALE GENOMIC DNA]</scope>
    <source>
        <strain evidence="3">8</strain>
        <tissue evidence="3">Leaf</tissue>
    </source>
</reference>
<evidence type="ECO:0000256" key="1">
    <source>
        <dbReference type="ARBA" id="ARBA00006484"/>
    </source>
</evidence>
<dbReference type="Proteomes" id="UP000593568">
    <property type="component" value="Unassembled WGS sequence"/>
</dbReference>
<gene>
    <name evidence="3" type="ORF">Gotri_020405</name>
</gene>
<dbReference type="PRINTS" id="PR00081">
    <property type="entry name" value="GDHRDH"/>
</dbReference>
<name>A0A7J9D998_9ROSI</name>
<dbReference type="Pfam" id="PF08659">
    <property type="entry name" value="KR"/>
    <property type="match status" value="1"/>
</dbReference>
<dbReference type="Pfam" id="PF13561">
    <property type="entry name" value="adh_short_C2"/>
    <property type="match status" value="1"/>
</dbReference>
<dbReference type="PANTHER" id="PTHR42820:SF21">
    <property type="entry name" value="SHORT-CHAIN DEHYDROGENASE REDUCTASE 3B-LIKE"/>
    <property type="match status" value="1"/>
</dbReference>
<dbReference type="InterPro" id="IPR002347">
    <property type="entry name" value="SDR_fam"/>
</dbReference>
<organism evidence="3 4">
    <name type="scientific">Gossypium trilobum</name>
    <dbReference type="NCBI Taxonomy" id="34281"/>
    <lineage>
        <taxon>Eukaryota</taxon>
        <taxon>Viridiplantae</taxon>
        <taxon>Streptophyta</taxon>
        <taxon>Embryophyta</taxon>
        <taxon>Tracheophyta</taxon>
        <taxon>Spermatophyta</taxon>
        <taxon>Magnoliopsida</taxon>
        <taxon>eudicotyledons</taxon>
        <taxon>Gunneridae</taxon>
        <taxon>Pentapetalae</taxon>
        <taxon>rosids</taxon>
        <taxon>malvids</taxon>
        <taxon>Malvales</taxon>
        <taxon>Malvaceae</taxon>
        <taxon>Malvoideae</taxon>
        <taxon>Gossypium</taxon>
    </lineage>
</organism>
<dbReference type="InterPro" id="IPR036291">
    <property type="entry name" value="NAD(P)-bd_dom_sf"/>
</dbReference>
<proteinExistence type="inferred from homology"/>
<evidence type="ECO:0000259" key="2">
    <source>
        <dbReference type="Pfam" id="PF08659"/>
    </source>
</evidence>
<dbReference type="Gene3D" id="3.40.50.720">
    <property type="entry name" value="NAD(P)-binding Rossmann-like Domain"/>
    <property type="match status" value="2"/>
</dbReference>
<dbReference type="AlphaFoldDB" id="A0A7J9D998"/>
<dbReference type="InterPro" id="IPR013968">
    <property type="entry name" value="PKS_KR"/>
</dbReference>
<dbReference type="PANTHER" id="PTHR42820">
    <property type="entry name" value="SHORT-CHAIN DEHYDROGENASE REDUCTASE"/>
    <property type="match status" value="1"/>
</dbReference>
<keyword evidence="4" id="KW-1185">Reference proteome</keyword>
<comment type="caution">
    <text evidence="3">The sequence shown here is derived from an EMBL/GenBank/DDBJ whole genome shotgun (WGS) entry which is preliminary data.</text>
</comment>
<comment type="similarity">
    <text evidence="1">Belongs to the short-chain dehydrogenases/reductases (SDR) family.</text>
</comment>
<sequence length="195" mass="21138">MIIIADIQDQLGQQVATSIGSHNCTYIRCDVTDENQVKALVESSIQKYGQLDIMFSNAGIISKSDQSILDLDFQQFDRLMAVNLRGMSACVKHAARAMVENKHGVLGLVRLASKQLGMYGIRVNCVSPNGVATPMTCEVHEKSVEEVEEIYEAGRALKGAVLRAEHVADAVLFLASDESELITGHDLAVDGGFQA</sequence>
<evidence type="ECO:0000313" key="4">
    <source>
        <dbReference type="Proteomes" id="UP000593568"/>
    </source>
</evidence>
<feature type="domain" description="Ketoreductase (KR)" evidence="2">
    <location>
        <begin position="22"/>
        <end position="88"/>
    </location>
</feature>